<evidence type="ECO:0000313" key="6">
    <source>
        <dbReference type="Proteomes" id="UP001597059"/>
    </source>
</evidence>
<dbReference type="InterPro" id="IPR017463">
    <property type="entry name" value="Sulphur_relay_TusD/DsrE"/>
</dbReference>
<evidence type="ECO:0000256" key="2">
    <source>
        <dbReference type="ARBA" id="ARBA00007067"/>
    </source>
</evidence>
<comment type="caution">
    <text evidence="5">The sequence shown here is derived from an EMBL/GenBank/DDBJ whole genome shotgun (WGS) entry which is preliminary data.</text>
</comment>
<keyword evidence="4 5" id="KW-0808">Transferase</keyword>
<organism evidence="5 6">
    <name type="scientific">Rhodanobacter aciditrophus</name>
    <dbReference type="NCBI Taxonomy" id="1623218"/>
    <lineage>
        <taxon>Bacteria</taxon>
        <taxon>Pseudomonadati</taxon>
        <taxon>Pseudomonadota</taxon>
        <taxon>Gammaproteobacteria</taxon>
        <taxon>Lysobacterales</taxon>
        <taxon>Rhodanobacteraceae</taxon>
        <taxon>Rhodanobacter</taxon>
    </lineage>
</organism>
<dbReference type="Proteomes" id="UP001597059">
    <property type="component" value="Unassembled WGS sequence"/>
</dbReference>
<evidence type="ECO:0000256" key="3">
    <source>
        <dbReference type="ARBA" id="ARBA00022490"/>
    </source>
</evidence>
<dbReference type="RefSeq" id="WP_377369135.1">
    <property type="nucleotide sequence ID" value="NZ_JBHTMN010000017.1"/>
</dbReference>
<comment type="similarity">
    <text evidence="2">Belongs to the DsrE/TusD family.</text>
</comment>
<evidence type="ECO:0000313" key="5">
    <source>
        <dbReference type="EMBL" id="MFD1384679.1"/>
    </source>
</evidence>
<dbReference type="PANTHER" id="PTHR34874">
    <property type="entry name" value="PROTEIN YCHN"/>
    <property type="match status" value="1"/>
</dbReference>
<reference evidence="6" key="1">
    <citation type="journal article" date="2019" name="Int. J. Syst. Evol. Microbiol.">
        <title>The Global Catalogue of Microorganisms (GCM) 10K type strain sequencing project: providing services to taxonomists for standard genome sequencing and annotation.</title>
        <authorList>
            <consortium name="The Broad Institute Genomics Platform"/>
            <consortium name="The Broad Institute Genome Sequencing Center for Infectious Disease"/>
            <person name="Wu L."/>
            <person name="Ma J."/>
        </authorList>
    </citation>
    <scope>NUCLEOTIDE SEQUENCE [LARGE SCALE GENOMIC DNA]</scope>
    <source>
        <strain evidence="6">JCM 30774</strain>
    </source>
</reference>
<proteinExistence type="inferred from homology"/>
<dbReference type="GO" id="GO:0016740">
    <property type="term" value="F:transferase activity"/>
    <property type="evidence" value="ECO:0007669"/>
    <property type="project" value="UniProtKB-KW"/>
</dbReference>
<gene>
    <name evidence="5" type="primary">tusD</name>
    <name evidence="5" type="ORF">ACFQ45_15015</name>
</gene>
<dbReference type="NCBIfam" id="NF001237">
    <property type="entry name" value="PRK00207.1"/>
    <property type="match status" value="1"/>
</dbReference>
<dbReference type="NCBIfam" id="TIGR03012">
    <property type="entry name" value="sulf_tusD_dsrE"/>
    <property type="match status" value="1"/>
</dbReference>
<sequence>MNFSLFITGSPTATRACHSALDFAQAIVDSEAHHLKGVFFYEEATHIASLFAMPPRDECNIRDEWAALAQANDIPLYICIAAAIRRGIVNDAEATRHELPASNLAEGFQLEGLGTWVSLSNECDRVVRFG</sequence>
<evidence type="ECO:0000256" key="4">
    <source>
        <dbReference type="ARBA" id="ARBA00022679"/>
    </source>
</evidence>
<dbReference type="EMBL" id="JBHTMN010000017">
    <property type="protein sequence ID" value="MFD1384679.1"/>
    <property type="molecule type" value="Genomic_DNA"/>
</dbReference>
<accession>A0ABW4B564</accession>
<keyword evidence="3" id="KW-0963">Cytoplasm</keyword>
<dbReference type="PANTHER" id="PTHR34874:SF3">
    <property type="entry name" value="SULFURTRANSFERASE TUSD"/>
    <property type="match status" value="1"/>
</dbReference>
<dbReference type="InterPro" id="IPR003787">
    <property type="entry name" value="Sulphur_relay_DsrE/F-like"/>
</dbReference>
<dbReference type="EC" id="2.8.1.-" evidence="5"/>
<dbReference type="Gene3D" id="3.40.1260.10">
    <property type="entry name" value="DsrEFH-like"/>
    <property type="match status" value="1"/>
</dbReference>
<protein>
    <submittedName>
        <fullName evidence="5">Sulfurtransferase complex subunit TusD</fullName>
        <ecNumber evidence="5">2.8.1.-</ecNumber>
    </submittedName>
</protein>
<keyword evidence="6" id="KW-1185">Reference proteome</keyword>
<dbReference type="SUPFAM" id="SSF75169">
    <property type="entry name" value="DsrEFH-like"/>
    <property type="match status" value="1"/>
</dbReference>
<dbReference type="InterPro" id="IPR027396">
    <property type="entry name" value="DsrEFH-like"/>
</dbReference>
<comment type="subcellular location">
    <subcellularLocation>
        <location evidence="1">Cytoplasm</location>
    </subcellularLocation>
</comment>
<name>A0ABW4B564_9GAMM</name>
<dbReference type="Pfam" id="PF02635">
    <property type="entry name" value="DsrE"/>
    <property type="match status" value="1"/>
</dbReference>
<evidence type="ECO:0000256" key="1">
    <source>
        <dbReference type="ARBA" id="ARBA00004496"/>
    </source>
</evidence>